<evidence type="ECO:0000313" key="2">
    <source>
        <dbReference type="Proteomes" id="UP000236291"/>
    </source>
</evidence>
<dbReference type="Proteomes" id="UP000236291">
    <property type="component" value="Unassembled WGS sequence"/>
</dbReference>
<reference evidence="1 2" key="1">
    <citation type="journal article" date="2014" name="Am. J. Bot.">
        <title>Genome assembly and annotation for red clover (Trifolium pratense; Fabaceae).</title>
        <authorList>
            <person name="Istvanek J."/>
            <person name="Jaros M."/>
            <person name="Krenek A."/>
            <person name="Repkova J."/>
        </authorList>
    </citation>
    <scope>NUCLEOTIDE SEQUENCE [LARGE SCALE GENOMIC DNA]</scope>
    <source>
        <strain evidence="2">cv. Tatra</strain>
        <tissue evidence="1">Young leaves</tissue>
    </source>
</reference>
<organism evidence="1 2">
    <name type="scientific">Trifolium pratense</name>
    <name type="common">Red clover</name>
    <dbReference type="NCBI Taxonomy" id="57577"/>
    <lineage>
        <taxon>Eukaryota</taxon>
        <taxon>Viridiplantae</taxon>
        <taxon>Streptophyta</taxon>
        <taxon>Embryophyta</taxon>
        <taxon>Tracheophyta</taxon>
        <taxon>Spermatophyta</taxon>
        <taxon>Magnoliopsida</taxon>
        <taxon>eudicotyledons</taxon>
        <taxon>Gunneridae</taxon>
        <taxon>Pentapetalae</taxon>
        <taxon>rosids</taxon>
        <taxon>fabids</taxon>
        <taxon>Fabales</taxon>
        <taxon>Fabaceae</taxon>
        <taxon>Papilionoideae</taxon>
        <taxon>50 kb inversion clade</taxon>
        <taxon>NPAAA clade</taxon>
        <taxon>Hologalegina</taxon>
        <taxon>IRL clade</taxon>
        <taxon>Trifolieae</taxon>
        <taxon>Trifolium</taxon>
    </lineage>
</organism>
<dbReference type="EMBL" id="ASHM01004741">
    <property type="protein sequence ID" value="PNY11723.1"/>
    <property type="molecule type" value="Genomic_DNA"/>
</dbReference>
<evidence type="ECO:0000313" key="1">
    <source>
        <dbReference type="EMBL" id="PNY11723.1"/>
    </source>
</evidence>
<reference evidence="1 2" key="2">
    <citation type="journal article" date="2017" name="Front. Plant Sci.">
        <title>Gene Classification and Mining of Molecular Markers Useful in Red Clover (Trifolium pratense) Breeding.</title>
        <authorList>
            <person name="Istvanek J."/>
            <person name="Dluhosova J."/>
            <person name="Dluhos P."/>
            <person name="Patkova L."/>
            <person name="Nedelnik J."/>
            <person name="Repkova J."/>
        </authorList>
    </citation>
    <scope>NUCLEOTIDE SEQUENCE [LARGE SCALE GENOMIC DNA]</scope>
    <source>
        <strain evidence="2">cv. Tatra</strain>
        <tissue evidence="1">Young leaves</tissue>
    </source>
</reference>
<gene>
    <name evidence="1" type="ORF">L195_g008336</name>
</gene>
<proteinExistence type="predicted"/>
<sequence length="83" mass="9558">MLHCLKGCSYASKLWHSLSFTDINFYSVVDVVAWIKSNGIGPIVSLFLVRLWWNWKARNAMCVGNEPLHDTPRLEANPFMVVY</sequence>
<name>A0A2K3P8W5_TRIPR</name>
<protein>
    <submittedName>
        <fullName evidence="1">Uncharacterized protein</fullName>
    </submittedName>
</protein>
<accession>A0A2K3P8W5</accession>
<comment type="caution">
    <text evidence="1">The sequence shown here is derived from an EMBL/GenBank/DDBJ whole genome shotgun (WGS) entry which is preliminary data.</text>
</comment>
<dbReference type="AlphaFoldDB" id="A0A2K3P8W5"/>